<keyword evidence="1" id="KW-1133">Transmembrane helix</keyword>
<proteinExistence type="predicted"/>
<comment type="caution">
    <text evidence="2">The sequence shown here is derived from an EMBL/GenBank/DDBJ whole genome shotgun (WGS) entry which is preliminary data.</text>
</comment>
<evidence type="ECO:0000313" key="3">
    <source>
        <dbReference type="Proteomes" id="UP001386955"/>
    </source>
</evidence>
<keyword evidence="1" id="KW-0472">Membrane</keyword>
<name>A0AAN9SH08_PSOTE</name>
<dbReference type="Proteomes" id="UP001386955">
    <property type="component" value="Unassembled WGS sequence"/>
</dbReference>
<evidence type="ECO:0000313" key="2">
    <source>
        <dbReference type="EMBL" id="KAK7393843.1"/>
    </source>
</evidence>
<keyword evidence="3" id="KW-1185">Reference proteome</keyword>
<protein>
    <submittedName>
        <fullName evidence="2">Uncharacterized protein</fullName>
    </submittedName>
</protein>
<sequence length="97" mass="11206">MTVSFKGENIDKEASPSRLHGLVPIRERVGLKQYNIRMNKLEDIPEETELPVDYVPELEEARLHLETDLKVLRMSMDMGIWALCLGFGFILSRTARF</sequence>
<keyword evidence="1" id="KW-0812">Transmembrane</keyword>
<accession>A0AAN9SH08</accession>
<reference evidence="2 3" key="1">
    <citation type="submission" date="2024-01" db="EMBL/GenBank/DDBJ databases">
        <title>The genomes of 5 underutilized Papilionoideae crops provide insights into root nodulation and disease resistanc.</title>
        <authorList>
            <person name="Jiang F."/>
        </authorList>
    </citation>
    <scope>NUCLEOTIDE SEQUENCE [LARGE SCALE GENOMIC DNA]</scope>
    <source>
        <strain evidence="2">DUOXIRENSHENG_FW03</strain>
        <tissue evidence="2">Leaves</tissue>
    </source>
</reference>
<feature type="transmembrane region" description="Helical" evidence="1">
    <location>
        <begin position="78"/>
        <end position="95"/>
    </location>
</feature>
<gene>
    <name evidence="2" type="ORF">VNO78_22407</name>
</gene>
<dbReference type="AlphaFoldDB" id="A0AAN9SH08"/>
<evidence type="ECO:0000256" key="1">
    <source>
        <dbReference type="SAM" id="Phobius"/>
    </source>
</evidence>
<dbReference type="EMBL" id="JAYMYS010000005">
    <property type="protein sequence ID" value="KAK7393843.1"/>
    <property type="molecule type" value="Genomic_DNA"/>
</dbReference>
<organism evidence="2 3">
    <name type="scientific">Psophocarpus tetragonolobus</name>
    <name type="common">Winged bean</name>
    <name type="synonym">Dolichos tetragonolobus</name>
    <dbReference type="NCBI Taxonomy" id="3891"/>
    <lineage>
        <taxon>Eukaryota</taxon>
        <taxon>Viridiplantae</taxon>
        <taxon>Streptophyta</taxon>
        <taxon>Embryophyta</taxon>
        <taxon>Tracheophyta</taxon>
        <taxon>Spermatophyta</taxon>
        <taxon>Magnoliopsida</taxon>
        <taxon>eudicotyledons</taxon>
        <taxon>Gunneridae</taxon>
        <taxon>Pentapetalae</taxon>
        <taxon>rosids</taxon>
        <taxon>fabids</taxon>
        <taxon>Fabales</taxon>
        <taxon>Fabaceae</taxon>
        <taxon>Papilionoideae</taxon>
        <taxon>50 kb inversion clade</taxon>
        <taxon>NPAAA clade</taxon>
        <taxon>indigoferoid/millettioid clade</taxon>
        <taxon>Phaseoleae</taxon>
        <taxon>Psophocarpus</taxon>
    </lineage>
</organism>